<sequence>MALVDDDFNHSEHGSEEGFCTPLRCVVETQEGQIHEVELLSTPIDSVVDEFNHLEEGFCTPLRCVVENEEGQVEDKLNDPEVGMVFSSWEEADKFWRQYGKQRGFGVLRAAGNYKTENGRSDKTKLRSYIWRCECAGQPDIRRKVNGKRVYGGGLSLQLNRRKTKKCGCLVQMRAACKQDGSWEVKKAVVVHVNHNPTPRKSRYISMFRQASAQQKYVEMALEGLSNLEESIDAAIMEATDDANVAMPSEDAMPCDDIMTEGYSNVVGVEDIDLTPHVVLATKSTDLPTHVGDPLSRKKKAHRPRTKRFLACTEKKWKKASTSVQQQTQATASGIPVHCYGLNVDEPVTPISKPRKKRARKAKANTDVQLVQSVFGNDGPVLSPQNRWVGGIGYGPAYGELCYFTRSYNNCPNWVARDVLPFVSGAGLYTMATTPSN</sequence>
<dbReference type="Gramene" id="AUR62029690-RA">
    <property type="protein sequence ID" value="AUR62029690-RA:cds"/>
    <property type="gene ID" value="AUR62029690"/>
</dbReference>
<dbReference type="EnsemblPlants" id="AUR62029690-RA">
    <property type="protein sequence ID" value="AUR62029690-RA:cds"/>
    <property type="gene ID" value="AUR62029690"/>
</dbReference>
<dbReference type="Proteomes" id="UP000596660">
    <property type="component" value="Unplaced"/>
</dbReference>
<evidence type="ECO:0008006" key="3">
    <source>
        <dbReference type="Google" id="ProtNLM"/>
    </source>
</evidence>
<protein>
    <recommendedName>
        <fullName evidence="3">FAR1 domain-containing protein</fullName>
    </recommendedName>
</protein>
<dbReference type="PANTHER" id="PTHR47718:SF13">
    <property type="entry name" value="OS09G0290500 PROTEIN"/>
    <property type="match status" value="1"/>
</dbReference>
<reference evidence="1" key="2">
    <citation type="submission" date="2021-03" db="UniProtKB">
        <authorList>
            <consortium name="EnsemblPlants"/>
        </authorList>
    </citation>
    <scope>IDENTIFICATION</scope>
</reference>
<reference evidence="1" key="1">
    <citation type="journal article" date="2017" name="Nature">
        <title>The genome of Chenopodium quinoa.</title>
        <authorList>
            <person name="Jarvis D.E."/>
            <person name="Ho Y.S."/>
            <person name="Lightfoot D.J."/>
            <person name="Schmoeckel S.M."/>
            <person name="Li B."/>
            <person name="Borm T.J.A."/>
            <person name="Ohyanagi H."/>
            <person name="Mineta K."/>
            <person name="Michell C.T."/>
            <person name="Saber N."/>
            <person name="Kharbatia N.M."/>
            <person name="Rupper R.R."/>
            <person name="Sharp A.R."/>
            <person name="Dally N."/>
            <person name="Boughton B.A."/>
            <person name="Woo Y.H."/>
            <person name="Gao G."/>
            <person name="Schijlen E.G.W.M."/>
            <person name="Guo X."/>
            <person name="Momin A.A."/>
            <person name="Negrao S."/>
            <person name="Al-Babili S."/>
            <person name="Gehring C."/>
            <person name="Roessner U."/>
            <person name="Jung C."/>
            <person name="Murphy K."/>
            <person name="Arold S.T."/>
            <person name="Gojobori T."/>
            <person name="van der Linden C.G."/>
            <person name="van Loo E.N."/>
            <person name="Jellen E.N."/>
            <person name="Maughan P.J."/>
            <person name="Tester M."/>
        </authorList>
    </citation>
    <scope>NUCLEOTIDE SEQUENCE [LARGE SCALE GENOMIC DNA]</scope>
    <source>
        <strain evidence="1">cv. PI 614886</strain>
    </source>
</reference>
<accession>A0A803MHU2</accession>
<dbReference type="PANTHER" id="PTHR47718">
    <property type="entry name" value="OS01G0519700 PROTEIN"/>
    <property type="match status" value="1"/>
</dbReference>
<dbReference type="AlphaFoldDB" id="A0A803MHU2"/>
<proteinExistence type="predicted"/>
<name>A0A803MHU2_CHEQI</name>
<keyword evidence="2" id="KW-1185">Reference proteome</keyword>
<organism evidence="1 2">
    <name type="scientific">Chenopodium quinoa</name>
    <name type="common">Quinoa</name>
    <dbReference type="NCBI Taxonomy" id="63459"/>
    <lineage>
        <taxon>Eukaryota</taxon>
        <taxon>Viridiplantae</taxon>
        <taxon>Streptophyta</taxon>
        <taxon>Embryophyta</taxon>
        <taxon>Tracheophyta</taxon>
        <taxon>Spermatophyta</taxon>
        <taxon>Magnoliopsida</taxon>
        <taxon>eudicotyledons</taxon>
        <taxon>Gunneridae</taxon>
        <taxon>Pentapetalae</taxon>
        <taxon>Caryophyllales</taxon>
        <taxon>Chenopodiaceae</taxon>
        <taxon>Chenopodioideae</taxon>
        <taxon>Atripliceae</taxon>
        <taxon>Chenopodium</taxon>
    </lineage>
</organism>
<evidence type="ECO:0000313" key="1">
    <source>
        <dbReference type="EnsemblPlants" id="AUR62029690-RA:cds"/>
    </source>
</evidence>
<evidence type="ECO:0000313" key="2">
    <source>
        <dbReference type="Proteomes" id="UP000596660"/>
    </source>
</evidence>